<dbReference type="Proteomes" id="UP000189703">
    <property type="component" value="Unplaced"/>
</dbReference>
<accession>A0A1U8AIG2</accession>
<dbReference type="GeneID" id="104600593"/>
<feature type="compositionally biased region" description="Basic residues" evidence="1">
    <location>
        <begin position="106"/>
        <end position="116"/>
    </location>
</feature>
<dbReference type="KEGG" id="nnu:104600593"/>
<evidence type="ECO:0000313" key="3">
    <source>
        <dbReference type="RefSeq" id="XP_010261936.1"/>
    </source>
</evidence>
<keyword evidence="2" id="KW-1185">Reference proteome</keyword>
<name>A0A1U8AIG2_NELNU</name>
<protein>
    <submittedName>
        <fullName evidence="3">Uncharacterized protein LOC104600593</fullName>
    </submittedName>
</protein>
<evidence type="ECO:0000313" key="2">
    <source>
        <dbReference type="Proteomes" id="UP000189703"/>
    </source>
</evidence>
<organism evidence="2 3">
    <name type="scientific">Nelumbo nucifera</name>
    <name type="common">Sacred lotus</name>
    <dbReference type="NCBI Taxonomy" id="4432"/>
    <lineage>
        <taxon>Eukaryota</taxon>
        <taxon>Viridiplantae</taxon>
        <taxon>Streptophyta</taxon>
        <taxon>Embryophyta</taxon>
        <taxon>Tracheophyta</taxon>
        <taxon>Spermatophyta</taxon>
        <taxon>Magnoliopsida</taxon>
        <taxon>Proteales</taxon>
        <taxon>Nelumbonaceae</taxon>
        <taxon>Nelumbo</taxon>
    </lineage>
</organism>
<proteinExistence type="predicted"/>
<evidence type="ECO:0000256" key="1">
    <source>
        <dbReference type="SAM" id="MobiDB-lite"/>
    </source>
</evidence>
<dbReference type="RefSeq" id="XP_010261936.1">
    <property type="nucleotide sequence ID" value="XM_010263634.2"/>
</dbReference>
<reference evidence="3" key="1">
    <citation type="submission" date="2025-08" db="UniProtKB">
        <authorList>
            <consortium name="RefSeq"/>
        </authorList>
    </citation>
    <scope>IDENTIFICATION</scope>
</reference>
<dbReference type="InParanoid" id="A0A1U8AIG2"/>
<feature type="region of interest" description="Disordered" evidence="1">
    <location>
        <begin position="85"/>
        <end position="116"/>
    </location>
</feature>
<gene>
    <name evidence="3" type="primary">LOC104600593</name>
</gene>
<dbReference type="AlphaFoldDB" id="A0A1U8AIG2"/>
<sequence length="157" mass="18327">MGRRSHCRHLRRSTGNHRLFRQGLFDFTFFHQQASEVPTTGNIQQRKRSIFVLFPHVFRVRIRGYYSLVMSSTSEGEAATVAVEQPLTESPMAEKPTQPDKPVKEKKVKALRKRSRRRQSLPIPLILLISSTRLKSLWKKSTRLFFQQISGKYWPSS</sequence>